<evidence type="ECO:0000313" key="2">
    <source>
        <dbReference type="Proteomes" id="UP000601768"/>
    </source>
</evidence>
<dbReference type="EMBL" id="JACNEP010000005">
    <property type="protein sequence ID" value="MBC3765750.1"/>
    <property type="molecule type" value="Genomic_DNA"/>
</dbReference>
<evidence type="ECO:0000313" key="1">
    <source>
        <dbReference type="EMBL" id="MBC3765750.1"/>
    </source>
</evidence>
<dbReference type="RefSeq" id="WP_186506225.1">
    <property type="nucleotide sequence ID" value="NZ_JACNEP010000005.1"/>
</dbReference>
<sequence length="543" mass="61822">MDMGITVPKGIKSRTSFEVKALSATITCLFANTAIADWNLVPELETKVSVYNKQYVFRDSVDNEVLSIVPKLSGTFDGVNHDFGFTLQHTNIVSNDTNLAKNRNFDSYRLNSQNSYFAKSLNLKLSATRDFQAQNRADSLSFELFDNSESFAKRDLSSAQLGFRLPNPRYIRFESSVLASKSRTTQLEGESLYNGYNSDTLGGSIVLASGKKIHAVNWLLSANRNKTDRENYQDFDSTVLNGKVSFPFFSRTLRLVVVGQQEDNKIGSADNQFFNNYDQSSYGGGLEWFLSDKRYFTVTYNRSEKTLNDQKQDFIGIDSKWAFSERNNLAASYNKRFYGDAYSFSFEHVGRMLNINAVYNEDITSESRMNLNTTSTVLVCPQGVTDIGNCFQPTPGYELQPGEQGFNLNQYVPDLVEEVYLRKNANIALSWKNRKLTVGLNLNKGSIDYLETNRKQDNQMATATASWEMNRNTKLNISSNYAEYQFETQDEPDITQTVSLGLSRKLGRNISTRWELRYLDRESPIENRSFIDKRLTASLIIKY</sequence>
<dbReference type="InterPro" id="IPR017467">
    <property type="entry name" value="CHP03016_PEP-CTERM"/>
</dbReference>
<name>A0A8J6ITV9_9ALTE</name>
<accession>A0A8J6ITV9</accession>
<dbReference type="AlphaFoldDB" id="A0A8J6ITV9"/>
<keyword evidence="2" id="KW-1185">Reference proteome</keyword>
<dbReference type="InterPro" id="IPR018759">
    <property type="entry name" value="BBP2_2"/>
</dbReference>
<reference evidence="1" key="1">
    <citation type="journal article" date="2018" name="Int. J. Syst. Evol. Microbiol.">
        <title>Neptunicella marina gen. nov., sp. nov., isolated from surface seawater.</title>
        <authorList>
            <person name="Liu X."/>
            <person name="Lai Q."/>
            <person name="Du Y."/>
            <person name="Zhang X."/>
            <person name="Liu Z."/>
            <person name="Sun F."/>
            <person name="Shao Z."/>
        </authorList>
    </citation>
    <scope>NUCLEOTIDE SEQUENCE</scope>
    <source>
        <strain evidence="1">S27-2</strain>
    </source>
</reference>
<dbReference type="Proteomes" id="UP000601768">
    <property type="component" value="Unassembled WGS sequence"/>
</dbReference>
<reference evidence="1" key="2">
    <citation type="submission" date="2020-08" db="EMBL/GenBank/DDBJ databases">
        <authorList>
            <person name="Lai Q."/>
        </authorList>
    </citation>
    <scope>NUCLEOTIDE SEQUENCE</scope>
    <source>
        <strain evidence="1">S27-2</strain>
    </source>
</reference>
<protein>
    <submittedName>
        <fullName evidence="1">TIGR03016 family PEP-CTERM system-associated outer membrane protein</fullName>
    </submittedName>
</protein>
<organism evidence="1 2">
    <name type="scientific">Neptunicella marina</name>
    <dbReference type="NCBI Taxonomy" id="2125989"/>
    <lineage>
        <taxon>Bacteria</taxon>
        <taxon>Pseudomonadati</taxon>
        <taxon>Pseudomonadota</taxon>
        <taxon>Gammaproteobacteria</taxon>
        <taxon>Alteromonadales</taxon>
        <taxon>Alteromonadaceae</taxon>
        <taxon>Neptunicella</taxon>
    </lineage>
</organism>
<dbReference type="NCBIfam" id="TIGR03016">
    <property type="entry name" value="pepcterm_hypo_1"/>
    <property type="match status" value="1"/>
</dbReference>
<dbReference type="Pfam" id="PF10082">
    <property type="entry name" value="BBP2_2"/>
    <property type="match status" value="1"/>
</dbReference>
<comment type="caution">
    <text evidence="1">The sequence shown here is derived from an EMBL/GenBank/DDBJ whole genome shotgun (WGS) entry which is preliminary data.</text>
</comment>
<gene>
    <name evidence="1" type="ORF">H8B19_07670</name>
</gene>
<proteinExistence type="predicted"/>